<comment type="caution">
    <text evidence="5">The sequence shown here is derived from an EMBL/GenBank/DDBJ whole genome shotgun (WGS) entry which is preliminary data.</text>
</comment>
<gene>
    <name evidence="4" type="ORF">JYZ213_LOCUS37501</name>
    <name evidence="5" type="ORF">OXD698_LOCUS21078</name>
</gene>
<dbReference type="InterPro" id="IPR056162">
    <property type="entry name" value="WD40_MABP1-WDR62_2nd"/>
</dbReference>
<feature type="region of interest" description="Disordered" evidence="2">
    <location>
        <begin position="712"/>
        <end position="788"/>
    </location>
</feature>
<protein>
    <recommendedName>
        <fullName evidence="3">MABP1/WDR62 second WD40 domain-containing protein</fullName>
    </recommendedName>
</protein>
<dbReference type="PROSITE" id="PS50294">
    <property type="entry name" value="WD_REPEATS_REGION"/>
    <property type="match status" value="1"/>
</dbReference>
<dbReference type="Proteomes" id="UP000663845">
    <property type="component" value="Unassembled WGS sequence"/>
</dbReference>
<organism evidence="5 6">
    <name type="scientific">Adineta steineri</name>
    <dbReference type="NCBI Taxonomy" id="433720"/>
    <lineage>
        <taxon>Eukaryota</taxon>
        <taxon>Metazoa</taxon>
        <taxon>Spiralia</taxon>
        <taxon>Gnathifera</taxon>
        <taxon>Rotifera</taxon>
        <taxon>Eurotatoria</taxon>
        <taxon>Bdelloidea</taxon>
        <taxon>Adinetida</taxon>
        <taxon>Adinetidae</taxon>
        <taxon>Adineta</taxon>
    </lineage>
</organism>
<dbReference type="EMBL" id="CAJOAZ010001712">
    <property type="protein sequence ID" value="CAF3847529.1"/>
    <property type="molecule type" value="Genomic_DNA"/>
</dbReference>
<dbReference type="EMBL" id="CAJNOG010001006">
    <property type="protein sequence ID" value="CAF1396338.1"/>
    <property type="molecule type" value="Genomic_DNA"/>
</dbReference>
<evidence type="ECO:0000259" key="3">
    <source>
        <dbReference type="Pfam" id="PF24782"/>
    </source>
</evidence>
<dbReference type="Gene3D" id="2.130.10.10">
    <property type="entry name" value="YVTN repeat-like/Quinoprotein amine dehydrogenase"/>
    <property type="match status" value="3"/>
</dbReference>
<dbReference type="Pfam" id="PF00400">
    <property type="entry name" value="WD40"/>
    <property type="match status" value="2"/>
</dbReference>
<feature type="repeat" description="WD" evidence="1">
    <location>
        <begin position="628"/>
        <end position="669"/>
    </location>
</feature>
<evidence type="ECO:0000313" key="4">
    <source>
        <dbReference type="EMBL" id="CAF1396338.1"/>
    </source>
</evidence>
<dbReference type="AlphaFoldDB" id="A0A819EAN3"/>
<proteinExistence type="predicted"/>
<dbReference type="PANTHER" id="PTHR45589">
    <property type="entry name" value="WD REPEAT DOMAIN 62, ISOFORM G"/>
    <property type="match status" value="1"/>
</dbReference>
<dbReference type="SMART" id="SM00320">
    <property type="entry name" value="WD40"/>
    <property type="match status" value="11"/>
</dbReference>
<feature type="domain" description="MABP1/WDR62 second WD40" evidence="3">
    <location>
        <begin position="356"/>
        <end position="661"/>
    </location>
</feature>
<evidence type="ECO:0000256" key="2">
    <source>
        <dbReference type="SAM" id="MobiDB-lite"/>
    </source>
</evidence>
<dbReference type="Proteomes" id="UP000663844">
    <property type="component" value="Unassembled WGS sequence"/>
</dbReference>
<dbReference type="PROSITE" id="PS50082">
    <property type="entry name" value="WD_REPEATS_2"/>
    <property type="match status" value="2"/>
</dbReference>
<name>A0A819EAN3_9BILA</name>
<dbReference type="InterPro" id="IPR036322">
    <property type="entry name" value="WD40_repeat_dom_sf"/>
</dbReference>
<reference evidence="5" key="1">
    <citation type="submission" date="2021-02" db="EMBL/GenBank/DDBJ databases">
        <authorList>
            <person name="Nowell W R."/>
        </authorList>
    </citation>
    <scope>NUCLEOTIDE SEQUENCE</scope>
</reference>
<dbReference type="InterPro" id="IPR015943">
    <property type="entry name" value="WD40/YVTN_repeat-like_dom_sf"/>
</dbReference>
<dbReference type="InterPro" id="IPR001680">
    <property type="entry name" value="WD40_rpt"/>
</dbReference>
<dbReference type="PANTHER" id="PTHR45589:SF1">
    <property type="entry name" value="WD REPEAT DOMAIN 62, ISOFORM G"/>
    <property type="match status" value="1"/>
</dbReference>
<evidence type="ECO:0000313" key="5">
    <source>
        <dbReference type="EMBL" id="CAF3847529.1"/>
    </source>
</evidence>
<evidence type="ECO:0000256" key="1">
    <source>
        <dbReference type="PROSITE-ProRule" id="PRU00221"/>
    </source>
</evidence>
<dbReference type="Pfam" id="PF24782">
    <property type="entry name" value="WD40_MABP1-WDR62_2nd"/>
    <property type="match status" value="1"/>
</dbReference>
<accession>A0A819EAN3</accession>
<sequence>MSSNVATVRKSKLSSIKVEHVLGFTSISNSAVAQTQSTIAYAAGSTTVLYNNDTRKQDFVISNTRRTITSISFSPTGRYLATGEKGHNPKIRIWDLSGDRTSCVALGDHQFAINCVCFSTKPGYLVSIGSEDDGYICVWNLKNKTKVASNKCLVPIYGIAFAEDGNHFVTVGHHHVKFWNLIPKRADSASPLFGSEAILGEHKLNSFTDVICGRGSYADLMWTSSTNGLICQFDKNRKLLAHRILQKNANCLAISDSYLVVGCDEGVVYVLSLQTLESTMSIPLPHCLGVNFGFVNSQQQLNTSIANVIAITCFYNDHSFYIWDIKNRESIEKRENHMYHSACGWAIETCSRTDQLALITSSSDNTVRFWPLNHNEIDETLMKIIYLKNKNDSKQDSSESVVKVGGRCIKLSLDGLSLVIGDFDGNIRAFDMITFEQTACIEAHDNEILTVDFGQSIDMDVTFLATGGRDRFIHVFDASRNYQLITTLADHSAIVTAVRFTFSSITSKLGLISASADKSLIFRSISKDKNGTYQFTRLHSICEHNKFQDLAIHHQYNRIYTTCRDRTIRVYNIDDGKQIQTWKCSTSDKDGYLNKIGIDASGRYLAISCSNKYIYLWDLKLQECISSLCGHDKDVNDLKFSHDGHYLYSIAGDSCIFIWKLVKADSLSSSCQTTEVSEPKLDVELEKHQLEISSELTELNNEESFDIMIGPKDNESVLSNEDDETNVNNLDTTNEDDDLENSTIDTSQLTRENSLSSKFRQNSIQNRLSDTPWTEVNEEENDTSTPVQTSESLIFEAVLSESSTNPKNSDDIRESEDLCLSFSNITEQIPDSKTNQTEIDMQQEQVGSPISVVVDLTINNAKEDASMNDDRMSIVNDLTNEIFGCLDKLDNLYEMVTKSTAMQNTVLKESIEKTYSTVLKRININ</sequence>
<feature type="compositionally biased region" description="Polar residues" evidence="2">
    <location>
        <begin position="742"/>
        <end position="774"/>
    </location>
</feature>
<feature type="repeat" description="WD" evidence="1">
    <location>
        <begin position="358"/>
        <end position="380"/>
    </location>
</feature>
<keyword evidence="1" id="KW-0853">WD repeat</keyword>
<dbReference type="InterPro" id="IPR052779">
    <property type="entry name" value="WDR62"/>
</dbReference>
<dbReference type="InterPro" id="IPR011047">
    <property type="entry name" value="Quinoprotein_ADH-like_sf"/>
</dbReference>
<evidence type="ECO:0000313" key="6">
    <source>
        <dbReference type="Proteomes" id="UP000663844"/>
    </source>
</evidence>
<dbReference type="SUPFAM" id="SSF50998">
    <property type="entry name" value="Quinoprotein alcohol dehydrogenase-like"/>
    <property type="match status" value="1"/>
</dbReference>
<dbReference type="SUPFAM" id="SSF50978">
    <property type="entry name" value="WD40 repeat-like"/>
    <property type="match status" value="1"/>
</dbReference>